<name>A0ABW9JBR9_9SPHI</name>
<feature type="signal peptide" evidence="5">
    <location>
        <begin position="1"/>
        <end position="19"/>
    </location>
</feature>
<comment type="subcellular location">
    <subcellularLocation>
        <location evidence="1">Cell envelope</location>
    </subcellularLocation>
</comment>
<dbReference type="InterPro" id="IPR013740">
    <property type="entry name" value="Redoxin"/>
</dbReference>
<dbReference type="PROSITE" id="PS00194">
    <property type="entry name" value="THIOREDOXIN_1"/>
    <property type="match status" value="1"/>
</dbReference>
<dbReference type="PANTHER" id="PTHR42852:SF6">
    <property type="entry name" value="THIOL:DISULFIDE INTERCHANGE PROTEIN DSBE"/>
    <property type="match status" value="1"/>
</dbReference>
<evidence type="ECO:0000313" key="7">
    <source>
        <dbReference type="EMBL" id="MFN0289847.1"/>
    </source>
</evidence>
<dbReference type="PROSITE" id="PS51352">
    <property type="entry name" value="THIOREDOXIN_2"/>
    <property type="match status" value="1"/>
</dbReference>
<evidence type="ECO:0000259" key="6">
    <source>
        <dbReference type="PROSITE" id="PS51352"/>
    </source>
</evidence>
<gene>
    <name evidence="7" type="ORF">E5L68_000505</name>
</gene>
<dbReference type="SUPFAM" id="SSF52833">
    <property type="entry name" value="Thioredoxin-like"/>
    <property type="match status" value="1"/>
</dbReference>
<keyword evidence="3" id="KW-1015">Disulfide bond</keyword>
<dbReference type="Pfam" id="PF08534">
    <property type="entry name" value="Redoxin"/>
    <property type="match status" value="1"/>
</dbReference>
<evidence type="ECO:0000313" key="8">
    <source>
        <dbReference type="Proteomes" id="UP001517367"/>
    </source>
</evidence>
<evidence type="ECO:0000256" key="3">
    <source>
        <dbReference type="ARBA" id="ARBA00023157"/>
    </source>
</evidence>
<keyword evidence="5" id="KW-0732">Signal</keyword>
<feature type="chain" id="PRO_5045617397" evidence="5">
    <location>
        <begin position="20"/>
        <end position="388"/>
    </location>
</feature>
<keyword evidence="8" id="KW-1185">Reference proteome</keyword>
<accession>A0ABW9JBR9</accession>
<dbReference type="InterPro" id="IPR036249">
    <property type="entry name" value="Thioredoxin-like_sf"/>
</dbReference>
<dbReference type="InterPro" id="IPR013766">
    <property type="entry name" value="Thioredoxin_domain"/>
</dbReference>
<organism evidence="7 8">
    <name type="scientific">Pedobacter helvus</name>
    <dbReference type="NCBI Taxonomy" id="2563444"/>
    <lineage>
        <taxon>Bacteria</taxon>
        <taxon>Pseudomonadati</taxon>
        <taxon>Bacteroidota</taxon>
        <taxon>Sphingobacteriia</taxon>
        <taxon>Sphingobacteriales</taxon>
        <taxon>Sphingobacteriaceae</taxon>
        <taxon>Pedobacter</taxon>
    </lineage>
</organism>
<protein>
    <submittedName>
        <fullName evidence="7">Redoxin family protein</fullName>
    </submittedName>
</protein>
<sequence length="388" mass="44919">MKFLRSFIILFFIFKFSNAQLNHYEICGDVKNVPAKKIYLRAIKYYPVSNQPYVVKIDSAQIIKNKFLLNRDTNILEPSWASSLYYIDTISRKENTIKFFNPYATSTPLSFILENALIKIEGDILDKKGLHISGSKETDFNFKYAEQLFLYLKTQDVDKKIAELRKTKNEVKLKLAIREREDLVNNFKLNLKKIFKEHPTYYMSILFLQQHAKLFTSTELKNIYASFSGDYKNLDRGIKLNNFINQITALEIGSSLPSFSYNDNSGKSYTLNDVKGKKGTLVIFWASWCVPCRDEIPDLKKLYQIYSPKGINFVSISIDHDIVKWKQALSVEKMPWANLSNLPGDFKEINKRYNLNAIPAMFLIDNEGKIVLADEKRISSLKLALAKL</sequence>
<dbReference type="PANTHER" id="PTHR42852">
    <property type="entry name" value="THIOL:DISULFIDE INTERCHANGE PROTEIN DSBE"/>
    <property type="match status" value="1"/>
</dbReference>
<keyword evidence="2" id="KW-0201">Cytochrome c-type biogenesis</keyword>
<evidence type="ECO:0000256" key="5">
    <source>
        <dbReference type="SAM" id="SignalP"/>
    </source>
</evidence>
<keyword evidence="4" id="KW-0676">Redox-active center</keyword>
<feature type="domain" description="Thioredoxin" evidence="6">
    <location>
        <begin position="250"/>
        <end position="388"/>
    </location>
</feature>
<dbReference type="EMBL" id="SRMP02000001">
    <property type="protein sequence ID" value="MFN0289847.1"/>
    <property type="molecule type" value="Genomic_DNA"/>
</dbReference>
<dbReference type="RefSeq" id="WP_138727457.1">
    <property type="nucleotide sequence ID" value="NZ_SRMP02000001.1"/>
</dbReference>
<dbReference type="CDD" id="cd02966">
    <property type="entry name" value="TlpA_like_family"/>
    <property type="match status" value="1"/>
</dbReference>
<proteinExistence type="predicted"/>
<comment type="caution">
    <text evidence="7">The sequence shown here is derived from an EMBL/GenBank/DDBJ whole genome shotgun (WGS) entry which is preliminary data.</text>
</comment>
<evidence type="ECO:0000256" key="1">
    <source>
        <dbReference type="ARBA" id="ARBA00004196"/>
    </source>
</evidence>
<evidence type="ECO:0000256" key="2">
    <source>
        <dbReference type="ARBA" id="ARBA00022748"/>
    </source>
</evidence>
<evidence type="ECO:0000256" key="4">
    <source>
        <dbReference type="ARBA" id="ARBA00023284"/>
    </source>
</evidence>
<dbReference type="InterPro" id="IPR017937">
    <property type="entry name" value="Thioredoxin_CS"/>
</dbReference>
<reference evidence="7 8" key="1">
    <citation type="submission" date="2024-12" db="EMBL/GenBank/DDBJ databases">
        <authorList>
            <person name="Hu S."/>
        </authorList>
    </citation>
    <scope>NUCLEOTIDE SEQUENCE [LARGE SCALE GENOMIC DNA]</scope>
    <source>
        <strain evidence="7 8">P-25</strain>
    </source>
</reference>
<dbReference type="InterPro" id="IPR050553">
    <property type="entry name" value="Thioredoxin_ResA/DsbE_sf"/>
</dbReference>
<dbReference type="Gene3D" id="3.40.30.10">
    <property type="entry name" value="Glutaredoxin"/>
    <property type="match status" value="1"/>
</dbReference>
<dbReference type="Proteomes" id="UP001517367">
    <property type="component" value="Unassembled WGS sequence"/>
</dbReference>